<proteinExistence type="predicted"/>
<feature type="compositionally biased region" description="Polar residues" evidence="1">
    <location>
        <begin position="189"/>
        <end position="205"/>
    </location>
</feature>
<comment type="caution">
    <text evidence="2">The sequence shown here is derived from an EMBL/GenBank/DDBJ whole genome shotgun (WGS) entry which is preliminary data.</text>
</comment>
<name>A0AAD5VXJ4_9AGAR</name>
<dbReference type="AlphaFoldDB" id="A0AAD5VXJ4"/>
<evidence type="ECO:0000313" key="3">
    <source>
        <dbReference type="Proteomes" id="UP001213000"/>
    </source>
</evidence>
<accession>A0AAD5VXJ4</accession>
<reference evidence="2" key="1">
    <citation type="submission" date="2022-07" db="EMBL/GenBank/DDBJ databases">
        <title>Genome Sequence of Leucocoprinus birnbaumii.</title>
        <authorList>
            <person name="Buettner E."/>
        </authorList>
    </citation>
    <scope>NUCLEOTIDE SEQUENCE</scope>
    <source>
        <strain evidence="2">VT141</strain>
    </source>
</reference>
<evidence type="ECO:0000256" key="1">
    <source>
        <dbReference type="SAM" id="MobiDB-lite"/>
    </source>
</evidence>
<organism evidence="2 3">
    <name type="scientific">Leucocoprinus birnbaumii</name>
    <dbReference type="NCBI Taxonomy" id="56174"/>
    <lineage>
        <taxon>Eukaryota</taxon>
        <taxon>Fungi</taxon>
        <taxon>Dikarya</taxon>
        <taxon>Basidiomycota</taxon>
        <taxon>Agaricomycotina</taxon>
        <taxon>Agaricomycetes</taxon>
        <taxon>Agaricomycetidae</taxon>
        <taxon>Agaricales</taxon>
        <taxon>Agaricineae</taxon>
        <taxon>Agaricaceae</taxon>
        <taxon>Leucocoprinus</taxon>
    </lineage>
</organism>
<feature type="compositionally biased region" description="Polar residues" evidence="1">
    <location>
        <begin position="269"/>
        <end position="279"/>
    </location>
</feature>
<feature type="region of interest" description="Disordered" evidence="1">
    <location>
        <begin position="187"/>
        <end position="310"/>
    </location>
</feature>
<gene>
    <name evidence="2" type="ORF">NP233_g2877</name>
</gene>
<protein>
    <submittedName>
        <fullName evidence="2">Uncharacterized protein</fullName>
    </submittedName>
</protein>
<keyword evidence="3" id="KW-1185">Reference proteome</keyword>
<evidence type="ECO:0000313" key="2">
    <source>
        <dbReference type="EMBL" id="KAJ3572762.1"/>
    </source>
</evidence>
<sequence>MTKLSLRRENWFHWRKPAQNRALDIIWLDWQLAYQPFVHISVSDHLNNNDVALETARQASCLNNNDFKKALRTVSTVLESELSSKKSKKDITYDVLHEKYAISLSFTSFSVFVRQAENQLLQLDERYKANSPDVKAAVFFWASSAISVQDLPAMDEFAQENSLLPKKLAPVVKLLTDKCTSLRKKLIEASQNPSRPSSPTKSLLQSSTPRTPRRSPTKTLRELPTRESVKKQRQLQLVERDSSQPGQSTPSDVDMVPPETPTKKRKLESSSSTPLTNKRVQFPPITPAAHHITHSTPHTKVDINPTPAVPSPLRRSARFVLQQEADASMDVDEEEEEGPVEINRSLEVDLAKAGFDDEEDLREEPLLTRRFRPVYQDYKQWLARDAKVLRLWKDAVGVQ</sequence>
<feature type="compositionally biased region" description="Basic and acidic residues" evidence="1">
    <location>
        <begin position="219"/>
        <end position="230"/>
    </location>
</feature>
<dbReference type="EMBL" id="JANIEX010000129">
    <property type="protein sequence ID" value="KAJ3572762.1"/>
    <property type="molecule type" value="Genomic_DNA"/>
</dbReference>
<dbReference type="Proteomes" id="UP001213000">
    <property type="component" value="Unassembled WGS sequence"/>
</dbReference>